<keyword evidence="6" id="KW-0812">Transmembrane</keyword>
<dbReference type="Gene3D" id="3.30.450.20">
    <property type="entry name" value="PAS domain"/>
    <property type="match status" value="1"/>
</dbReference>
<feature type="transmembrane region" description="Helical" evidence="6">
    <location>
        <begin position="186"/>
        <end position="206"/>
    </location>
</feature>
<dbReference type="InterPro" id="IPR035965">
    <property type="entry name" value="PAS-like_dom_sf"/>
</dbReference>
<dbReference type="InterPro" id="IPR004358">
    <property type="entry name" value="Sig_transdc_His_kin-like_C"/>
</dbReference>
<evidence type="ECO:0000259" key="7">
    <source>
        <dbReference type="PROSITE" id="PS50109"/>
    </source>
</evidence>
<evidence type="ECO:0000259" key="10">
    <source>
        <dbReference type="PROSITE" id="PS50113"/>
    </source>
</evidence>
<dbReference type="SMART" id="SM00448">
    <property type="entry name" value="REC"/>
    <property type="match status" value="1"/>
</dbReference>
<feature type="domain" description="PAS" evidence="9">
    <location>
        <begin position="252"/>
        <end position="321"/>
    </location>
</feature>
<evidence type="ECO:0000259" key="9">
    <source>
        <dbReference type="PROSITE" id="PS50112"/>
    </source>
</evidence>
<dbReference type="InterPro" id="IPR003594">
    <property type="entry name" value="HATPase_dom"/>
</dbReference>
<dbReference type="InterPro" id="IPR003661">
    <property type="entry name" value="HisK_dim/P_dom"/>
</dbReference>
<dbReference type="InterPro" id="IPR001789">
    <property type="entry name" value="Sig_transdc_resp-reg_receiver"/>
</dbReference>
<feature type="modified residue" description="4-aspartylphosphate" evidence="5">
    <location>
        <position position="688"/>
    </location>
</feature>
<sequence length="760" mass="81124">MSPSLVGYRRSVEAPEAAVTPDGGTNCSRLLPSCRPRVGGCVMTFATAGRVGVGSVRAPGWVQGLGRAFAASPTGPGGAASGVISALIVFVAAVPFAGWALPAAWLAPMAILAVAEQAWPARRPGAWWRELNPFAWLSSAGYSVAAFYLVFFHKSSAQTLGVTLYGVLIFQILARDYTAPRRLMANLSAPLLAVVLVQAAAATMLVQRGVPWQILTLVASPFIVFRAFRTMQSHLVGAHTLERRARAELSESETRYRMLAERSPDIIMRCDTSGRIEYLSPAAANYGYDPASLIGRDIREVMDPTDWGRQQALLQELTQGRSTEPGAPAVWRCLRADGTPILFEGAFSRLVDDGGQVVGAMAVMRDVTAREAMEDELRRRQAAAEAAAVAKSQFLANMSHEIRTPLTGVIGFAGLLKDVPRLPKEARRYADRIHTSAGALLTVVNDVLDFSKLEANQVELDPQPLELRSFLDETLDLVRGLAEGKGLRLRLDPLAADLPQRIVADGARLRQVLLNLLTNAVKFTEAGEVVVTAGAGTGEGVLRIAVRDTGIGVAPEVADRLFVRFSQVDGSNARQHGGSGLGLAISKGLIEMMAGRIGMESQPGDGSTFWVELPLTPAPAAVKPSVVERDPDIEVESIRLLMVDDVAVNRELVTAILEPFDVRIVEADSGAAAVQAALDQPFDVILMDLQMPGMDGLAATAVIRATSELNRETPIVALSANVLGEHVASCLAAGMNDHVGKPISPGELLTKIARWTQPAA</sequence>
<dbReference type="SUPFAM" id="SSF47384">
    <property type="entry name" value="Homodimeric domain of signal transducing histidine kinase"/>
    <property type="match status" value="1"/>
</dbReference>
<keyword evidence="6" id="KW-1133">Transmembrane helix</keyword>
<dbReference type="CDD" id="cd16922">
    <property type="entry name" value="HATPase_EvgS-ArcB-TorS-like"/>
    <property type="match status" value="1"/>
</dbReference>
<evidence type="ECO:0000313" key="12">
    <source>
        <dbReference type="Proteomes" id="UP000249524"/>
    </source>
</evidence>
<dbReference type="EC" id="2.7.13.3" evidence="2"/>
<organism evidence="11 12">
    <name type="scientific">Phenylobacterium kunshanense</name>
    <dbReference type="NCBI Taxonomy" id="1445034"/>
    <lineage>
        <taxon>Bacteria</taxon>
        <taxon>Pseudomonadati</taxon>
        <taxon>Pseudomonadota</taxon>
        <taxon>Alphaproteobacteria</taxon>
        <taxon>Caulobacterales</taxon>
        <taxon>Caulobacteraceae</taxon>
        <taxon>Phenylobacterium</taxon>
    </lineage>
</organism>
<dbReference type="PRINTS" id="PR00344">
    <property type="entry name" value="BCTRLSENSOR"/>
</dbReference>
<keyword evidence="4" id="KW-0902">Two-component regulatory system</keyword>
<dbReference type="SUPFAM" id="SSF55785">
    <property type="entry name" value="PYP-like sensor domain (PAS domain)"/>
    <property type="match status" value="1"/>
</dbReference>
<dbReference type="Gene3D" id="3.40.50.2300">
    <property type="match status" value="1"/>
</dbReference>
<dbReference type="Gene3D" id="3.30.565.10">
    <property type="entry name" value="Histidine kinase-like ATPase, C-terminal domain"/>
    <property type="match status" value="1"/>
</dbReference>
<comment type="caution">
    <text evidence="11">The sequence shown here is derived from an EMBL/GenBank/DDBJ whole genome shotgun (WGS) entry which is preliminary data.</text>
</comment>
<dbReference type="PROSITE" id="PS50112">
    <property type="entry name" value="PAS"/>
    <property type="match status" value="1"/>
</dbReference>
<dbReference type="Pfam" id="PF08448">
    <property type="entry name" value="PAS_4"/>
    <property type="match status" value="1"/>
</dbReference>
<dbReference type="InterPro" id="IPR036097">
    <property type="entry name" value="HisK_dim/P_sf"/>
</dbReference>
<dbReference type="InterPro" id="IPR036890">
    <property type="entry name" value="HATPase_C_sf"/>
</dbReference>
<dbReference type="AlphaFoldDB" id="A0A328BIM1"/>
<keyword evidence="11" id="KW-0808">Transferase</keyword>
<proteinExistence type="predicted"/>
<dbReference type="GO" id="GO:0000155">
    <property type="term" value="F:phosphorelay sensor kinase activity"/>
    <property type="evidence" value="ECO:0007669"/>
    <property type="project" value="InterPro"/>
</dbReference>
<dbReference type="Pfam" id="PF02518">
    <property type="entry name" value="HATPase_c"/>
    <property type="match status" value="1"/>
</dbReference>
<accession>A0A328BIM1</accession>
<dbReference type="SMART" id="SM00086">
    <property type="entry name" value="PAC"/>
    <property type="match status" value="1"/>
</dbReference>
<dbReference type="PANTHER" id="PTHR45339:SF1">
    <property type="entry name" value="HYBRID SIGNAL TRANSDUCTION HISTIDINE KINASE J"/>
    <property type="match status" value="1"/>
</dbReference>
<dbReference type="SUPFAM" id="SSF55874">
    <property type="entry name" value="ATPase domain of HSP90 chaperone/DNA topoisomerase II/histidine kinase"/>
    <property type="match status" value="1"/>
</dbReference>
<dbReference type="InterPro" id="IPR005467">
    <property type="entry name" value="His_kinase_dom"/>
</dbReference>
<keyword evidence="12" id="KW-1185">Reference proteome</keyword>
<gene>
    <name evidence="11" type="ORF">DJ019_05235</name>
</gene>
<dbReference type="EMBL" id="QFYS01000002">
    <property type="protein sequence ID" value="RAK67332.1"/>
    <property type="molecule type" value="Genomic_DNA"/>
</dbReference>
<dbReference type="Proteomes" id="UP000249524">
    <property type="component" value="Unassembled WGS sequence"/>
</dbReference>
<evidence type="ECO:0000256" key="3">
    <source>
        <dbReference type="ARBA" id="ARBA00022553"/>
    </source>
</evidence>
<dbReference type="SMART" id="SM00387">
    <property type="entry name" value="HATPase_c"/>
    <property type="match status" value="1"/>
</dbReference>
<dbReference type="InterPro" id="IPR011006">
    <property type="entry name" value="CheY-like_superfamily"/>
</dbReference>
<dbReference type="NCBIfam" id="TIGR00229">
    <property type="entry name" value="sensory_box"/>
    <property type="match status" value="1"/>
</dbReference>
<keyword evidence="11" id="KW-0418">Kinase</keyword>
<dbReference type="SMART" id="SM00091">
    <property type="entry name" value="PAS"/>
    <property type="match status" value="1"/>
</dbReference>
<dbReference type="PANTHER" id="PTHR45339">
    <property type="entry name" value="HYBRID SIGNAL TRANSDUCTION HISTIDINE KINASE J"/>
    <property type="match status" value="1"/>
</dbReference>
<dbReference type="InterPro" id="IPR001610">
    <property type="entry name" value="PAC"/>
</dbReference>
<feature type="domain" description="PAC" evidence="10">
    <location>
        <begin position="327"/>
        <end position="379"/>
    </location>
</feature>
<keyword evidence="3 5" id="KW-0597">Phosphoprotein</keyword>
<dbReference type="PROSITE" id="PS50110">
    <property type="entry name" value="RESPONSE_REGULATORY"/>
    <property type="match status" value="1"/>
</dbReference>
<evidence type="ECO:0000256" key="6">
    <source>
        <dbReference type="SAM" id="Phobius"/>
    </source>
</evidence>
<dbReference type="FunFam" id="3.30.565.10:FF:000010">
    <property type="entry name" value="Sensor histidine kinase RcsC"/>
    <property type="match status" value="1"/>
</dbReference>
<feature type="transmembrane region" description="Helical" evidence="6">
    <location>
        <begin position="77"/>
        <end position="97"/>
    </location>
</feature>
<evidence type="ECO:0000256" key="4">
    <source>
        <dbReference type="ARBA" id="ARBA00023012"/>
    </source>
</evidence>
<name>A0A328BIM1_9CAUL</name>
<dbReference type="PROSITE" id="PS50109">
    <property type="entry name" value="HIS_KIN"/>
    <property type="match status" value="1"/>
</dbReference>
<feature type="domain" description="Histidine kinase" evidence="7">
    <location>
        <begin position="397"/>
        <end position="617"/>
    </location>
</feature>
<dbReference type="Pfam" id="PF00512">
    <property type="entry name" value="HisKA"/>
    <property type="match status" value="1"/>
</dbReference>
<evidence type="ECO:0000256" key="5">
    <source>
        <dbReference type="PROSITE-ProRule" id="PRU00169"/>
    </source>
</evidence>
<evidence type="ECO:0000259" key="8">
    <source>
        <dbReference type="PROSITE" id="PS50110"/>
    </source>
</evidence>
<keyword evidence="6" id="KW-0472">Membrane</keyword>
<feature type="domain" description="Response regulatory" evidence="8">
    <location>
        <begin position="639"/>
        <end position="756"/>
    </location>
</feature>
<comment type="catalytic activity">
    <reaction evidence="1">
        <text>ATP + protein L-histidine = ADP + protein N-phospho-L-histidine.</text>
        <dbReference type="EC" id="2.7.13.3"/>
    </reaction>
</comment>
<dbReference type="PROSITE" id="PS50113">
    <property type="entry name" value="PAC"/>
    <property type="match status" value="1"/>
</dbReference>
<evidence type="ECO:0000256" key="2">
    <source>
        <dbReference type="ARBA" id="ARBA00012438"/>
    </source>
</evidence>
<dbReference type="CDD" id="cd00082">
    <property type="entry name" value="HisKA"/>
    <property type="match status" value="1"/>
</dbReference>
<reference evidence="11 12" key="1">
    <citation type="submission" date="2018-05" db="EMBL/GenBank/DDBJ databases">
        <authorList>
            <person name="Lanie J.A."/>
            <person name="Ng W.-L."/>
            <person name="Kazmierczak K.M."/>
            <person name="Andrzejewski T.M."/>
            <person name="Davidsen T.M."/>
            <person name="Wayne K.J."/>
            <person name="Tettelin H."/>
            <person name="Glass J.I."/>
            <person name="Rusch D."/>
            <person name="Podicherti R."/>
            <person name="Tsui H.-C.T."/>
            <person name="Winkler M.E."/>
        </authorList>
    </citation>
    <scope>NUCLEOTIDE SEQUENCE [LARGE SCALE GENOMIC DNA]</scope>
    <source>
        <strain evidence="11 12">BUT-10</strain>
    </source>
</reference>
<protein>
    <recommendedName>
        <fullName evidence="2">histidine kinase</fullName>
        <ecNumber evidence="2">2.7.13.3</ecNumber>
    </recommendedName>
</protein>
<dbReference type="Gene3D" id="1.10.287.130">
    <property type="match status" value="1"/>
</dbReference>
<dbReference type="CDD" id="cd17546">
    <property type="entry name" value="REC_hyHK_CKI1_RcsC-like"/>
    <property type="match status" value="1"/>
</dbReference>
<dbReference type="SUPFAM" id="SSF52172">
    <property type="entry name" value="CheY-like"/>
    <property type="match status" value="1"/>
</dbReference>
<dbReference type="Pfam" id="PF00072">
    <property type="entry name" value="Response_reg"/>
    <property type="match status" value="1"/>
</dbReference>
<dbReference type="InterPro" id="IPR000014">
    <property type="entry name" value="PAS"/>
</dbReference>
<evidence type="ECO:0000313" key="11">
    <source>
        <dbReference type="EMBL" id="RAK67332.1"/>
    </source>
</evidence>
<dbReference type="SMART" id="SM00388">
    <property type="entry name" value="HisKA"/>
    <property type="match status" value="1"/>
</dbReference>
<evidence type="ECO:0000256" key="1">
    <source>
        <dbReference type="ARBA" id="ARBA00000085"/>
    </source>
</evidence>
<dbReference type="InterPro" id="IPR013656">
    <property type="entry name" value="PAS_4"/>
</dbReference>
<feature type="transmembrane region" description="Helical" evidence="6">
    <location>
        <begin position="133"/>
        <end position="151"/>
    </location>
</feature>
<dbReference type="InterPro" id="IPR000700">
    <property type="entry name" value="PAS-assoc_C"/>
</dbReference>
<dbReference type="CDD" id="cd00130">
    <property type="entry name" value="PAS"/>
    <property type="match status" value="1"/>
</dbReference>